<dbReference type="Proteomes" id="UP001145022">
    <property type="component" value="Unassembled WGS sequence"/>
</dbReference>
<evidence type="ECO:0000313" key="2">
    <source>
        <dbReference type="EMBL" id="GLH45390.1"/>
    </source>
</evidence>
<reference evidence="2" key="3">
    <citation type="journal article" date="2023" name="J. Biotechnol.">
        <title>Draft Genome Sequences of Endophytic Pseudomonas Strains, Isolated from the Interior of Brassicaceae Plants.</title>
        <authorList>
            <person name="Kaneko H."/>
            <person name="Furuya T."/>
        </authorList>
    </citation>
    <scope>NUCLEOTIDE SEQUENCE</scope>
    <source>
        <strain evidence="2">RS3R-1</strain>
    </source>
</reference>
<organism evidence="2 3">
    <name type="scientific">Pseudomonas atacamensis</name>
    <dbReference type="NCBI Taxonomy" id="2565368"/>
    <lineage>
        <taxon>Bacteria</taxon>
        <taxon>Pseudomonadati</taxon>
        <taxon>Pseudomonadota</taxon>
        <taxon>Gammaproteobacteria</taxon>
        <taxon>Pseudomonadales</taxon>
        <taxon>Pseudomonadaceae</taxon>
        <taxon>Pseudomonas</taxon>
    </lineage>
</organism>
<reference evidence="2" key="2">
    <citation type="submission" date="2022-11" db="EMBL/GenBank/DDBJ databases">
        <title>Draft genome sequencing of Pseudomonas atacamensis RS3R1.</title>
        <authorList>
            <person name="Furuya T."/>
            <person name="Kaneko H."/>
        </authorList>
    </citation>
    <scope>NUCLEOTIDE SEQUENCE</scope>
    <source>
        <strain evidence="2">RS3R-1</strain>
    </source>
</reference>
<sequence>MIGNIIQPPDLTNSHTVTVPSKKCATLPYRSAIKSRRPDDREVALMLAPINGQPPADRARNAAVDASSTAV</sequence>
<protein>
    <submittedName>
        <fullName evidence="2">Uncharacterized protein</fullName>
    </submittedName>
</protein>
<proteinExistence type="predicted"/>
<reference evidence="2" key="1">
    <citation type="journal article" date="2021" name="Sci. Rep.">
        <title>An efficient direct screening system for microorganisms that activate plant immune responses based on plant-microbe interactions using cultured plant cells.</title>
        <authorList>
            <person name="Kurokawa M."/>
            <person name="Nakano M."/>
            <person name="Kitahata N."/>
            <person name="Kuchitsu K."/>
            <person name="Furuya T."/>
        </authorList>
    </citation>
    <scope>NUCLEOTIDE SEQUENCE</scope>
    <source>
        <strain evidence="2">RS3R-1</strain>
    </source>
</reference>
<evidence type="ECO:0000313" key="3">
    <source>
        <dbReference type="Proteomes" id="UP001145022"/>
    </source>
</evidence>
<evidence type="ECO:0000256" key="1">
    <source>
        <dbReference type="SAM" id="MobiDB-lite"/>
    </source>
</evidence>
<feature type="region of interest" description="Disordered" evidence="1">
    <location>
        <begin position="51"/>
        <end position="71"/>
    </location>
</feature>
<name>A0ABQ5PPG9_9PSED</name>
<accession>A0ABQ5PPG9</accession>
<comment type="caution">
    <text evidence="2">The sequence shown here is derived from an EMBL/GenBank/DDBJ whole genome shotgun (WGS) entry which is preliminary data.</text>
</comment>
<keyword evidence="3" id="KW-1185">Reference proteome</keyword>
<gene>
    <name evidence="2" type="ORF">RS3R1_44780</name>
</gene>
<dbReference type="EMBL" id="BSCQ01000046">
    <property type="protein sequence ID" value="GLH45390.1"/>
    <property type="molecule type" value="Genomic_DNA"/>
</dbReference>